<dbReference type="AlphaFoldDB" id="A0A6A2YXK9"/>
<accession>A0A6A2YXK9</accession>
<evidence type="ECO:0000256" key="1">
    <source>
        <dbReference type="SAM" id="MobiDB-lite"/>
    </source>
</evidence>
<name>A0A6A2YXK9_HIBSY</name>
<reference evidence="2" key="1">
    <citation type="submission" date="2019-09" db="EMBL/GenBank/DDBJ databases">
        <title>Draft genome information of white flower Hibiscus syriacus.</title>
        <authorList>
            <person name="Kim Y.-M."/>
        </authorList>
    </citation>
    <scope>NUCLEOTIDE SEQUENCE [LARGE SCALE GENOMIC DNA]</scope>
    <source>
        <strain evidence="2">YM2019G1</strain>
    </source>
</reference>
<proteinExistence type="predicted"/>
<feature type="compositionally biased region" description="Polar residues" evidence="1">
    <location>
        <begin position="128"/>
        <end position="141"/>
    </location>
</feature>
<evidence type="ECO:0000313" key="2">
    <source>
        <dbReference type="EMBL" id="KAE8684146.1"/>
    </source>
</evidence>
<gene>
    <name evidence="2" type="ORF">F3Y22_tig00111151pilonHSYRG00131</name>
</gene>
<dbReference type="EMBL" id="VEPZ02001248">
    <property type="protein sequence ID" value="KAE8684146.1"/>
    <property type="molecule type" value="Genomic_DNA"/>
</dbReference>
<evidence type="ECO:0000313" key="3">
    <source>
        <dbReference type="Proteomes" id="UP000436088"/>
    </source>
</evidence>
<comment type="caution">
    <text evidence="2">The sequence shown here is derived from an EMBL/GenBank/DDBJ whole genome shotgun (WGS) entry which is preliminary data.</text>
</comment>
<protein>
    <submittedName>
        <fullName evidence="2">Uncharacterized protein</fullName>
    </submittedName>
</protein>
<keyword evidence="3" id="KW-1185">Reference proteome</keyword>
<sequence>MSDLLWDKGNKHIPFREWGLSFSHVPRGCDTVADTLANLAWVIPYGMTIFHAPPDECIEALMEIPGAGLVVCSSLALSLHQASHVLMSFKEYEESTELEHFWSLSVKDLSPSSVGCTLFSNAVLTSPSQKRMNSGHSIASKSTKEGNWK</sequence>
<dbReference type="Proteomes" id="UP000436088">
    <property type="component" value="Unassembled WGS sequence"/>
</dbReference>
<feature type="region of interest" description="Disordered" evidence="1">
    <location>
        <begin position="128"/>
        <end position="149"/>
    </location>
</feature>
<organism evidence="2 3">
    <name type="scientific">Hibiscus syriacus</name>
    <name type="common">Rose of Sharon</name>
    <dbReference type="NCBI Taxonomy" id="106335"/>
    <lineage>
        <taxon>Eukaryota</taxon>
        <taxon>Viridiplantae</taxon>
        <taxon>Streptophyta</taxon>
        <taxon>Embryophyta</taxon>
        <taxon>Tracheophyta</taxon>
        <taxon>Spermatophyta</taxon>
        <taxon>Magnoliopsida</taxon>
        <taxon>eudicotyledons</taxon>
        <taxon>Gunneridae</taxon>
        <taxon>Pentapetalae</taxon>
        <taxon>rosids</taxon>
        <taxon>malvids</taxon>
        <taxon>Malvales</taxon>
        <taxon>Malvaceae</taxon>
        <taxon>Malvoideae</taxon>
        <taxon>Hibiscus</taxon>
    </lineage>
</organism>